<dbReference type="InterPro" id="IPR001173">
    <property type="entry name" value="Glyco_trans_2-like"/>
</dbReference>
<reference evidence="6" key="1">
    <citation type="submission" date="2021-01" db="EMBL/GenBank/DDBJ databases">
        <title>Modified the classification status of verrucomicrobia.</title>
        <authorList>
            <person name="Feng X."/>
        </authorList>
    </citation>
    <scope>NUCLEOTIDE SEQUENCE</scope>
    <source>
        <strain evidence="6">KCTC 12986</strain>
    </source>
</reference>
<feature type="compositionally biased region" description="Polar residues" evidence="4">
    <location>
        <begin position="303"/>
        <end position="313"/>
    </location>
</feature>
<dbReference type="Proteomes" id="UP000604083">
    <property type="component" value="Unassembled WGS sequence"/>
</dbReference>
<dbReference type="Gene3D" id="3.90.550.10">
    <property type="entry name" value="Spore Coat Polysaccharide Biosynthesis Protein SpsA, Chain A"/>
    <property type="match status" value="1"/>
</dbReference>
<evidence type="ECO:0000256" key="3">
    <source>
        <dbReference type="ARBA" id="ARBA00022679"/>
    </source>
</evidence>
<feature type="domain" description="Glycosyltransferase 2-like" evidence="5">
    <location>
        <begin position="3"/>
        <end position="119"/>
    </location>
</feature>
<evidence type="ECO:0000313" key="7">
    <source>
        <dbReference type="Proteomes" id="UP000604083"/>
    </source>
</evidence>
<protein>
    <submittedName>
        <fullName evidence="6">Glycosyltransferase</fullName>
    </submittedName>
</protein>
<sequence>MRERVLVETLEYLWKQDFSCFEVIVVDQTPRHEPEVEAALTGMRERDNFHWLRAEGWANLPAARNRGLERAQGELVLFLDDDVILDGDYLSQLTKAFAESGADSVVGPVLQRGEDEPRSLADGIPNPEDPLGELRSAWVEGGRGCNMAFRCEVLGREGGLWFDPRYLGNAILEETDLFVRLRGRGGKVWLDERLPVIHLADRVGGCRAATFREGKRLPKHFVLFFHNHLLLGWKRNGFAGALSGGWKQYRRLSEEVSFQRKLFLFLALGGGGLRLLPTVFVDRGPQSSEEGGRFPVGHGDAENLSSPEPAATQ</sequence>
<dbReference type="PANTHER" id="PTHR43179">
    <property type="entry name" value="RHAMNOSYLTRANSFERASE WBBL"/>
    <property type="match status" value="1"/>
</dbReference>
<name>A0A934RKJ9_9BACT</name>
<evidence type="ECO:0000259" key="5">
    <source>
        <dbReference type="Pfam" id="PF00535"/>
    </source>
</evidence>
<organism evidence="6 7">
    <name type="scientific">Roseibacillus ishigakijimensis</name>
    <dbReference type="NCBI Taxonomy" id="454146"/>
    <lineage>
        <taxon>Bacteria</taxon>
        <taxon>Pseudomonadati</taxon>
        <taxon>Verrucomicrobiota</taxon>
        <taxon>Verrucomicrobiia</taxon>
        <taxon>Verrucomicrobiales</taxon>
        <taxon>Verrucomicrobiaceae</taxon>
        <taxon>Roseibacillus</taxon>
    </lineage>
</organism>
<comment type="similarity">
    <text evidence="1">Belongs to the glycosyltransferase 2 family.</text>
</comment>
<comment type="caution">
    <text evidence="6">The sequence shown here is derived from an EMBL/GenBank/DDBJ whole genome shotgun (WGS) entry which is preliminary data.</text>
</comment>
<proteinExistence type="inferred from homology"/>
<gene>
    <name evidence="6" type="ORF">JIN78_05045</name>
</gene>
<dbReference type="SUPFAM" id="SSF53448">
    <property type="entry name" value="Nucleotide-diphospho-sugar transferases"/>
    <property type="match status" value="1"/>
</dbReference>
<keyword evidence="2" id="KW-0328">Glycosyltransferase</keyword>
<evidence type="ECO:0000256" key="2">
    <source>
        <dbReference type="ARBA" id="ARBA00022676"/>
    </source>
</evidence>
<dbReference type="AlphaFoldDB" id="A0A934RKJ9"/>
<dbReference type="EMBL" id="JAENIO010000008">
    <property type="protein sequence ID" value="MBK1833422.1"/>
    <property type="molecule type" value="Genomic_DNA"/>
</dbReference>
<evidence type="ECO:0000313" key="6">
    <source>
        <dbReference type="EMBL" id="MBK1833422.1"/>
    </source>
</evidence>
<dbReference type="Pfam" id="PF00535">
    <property type="entry name" value="Glycos_transf_2"/>
    <property type="match status" value="1"/>
</dbReference>
<dbReference type="InterPro" id="IPR029044">
    <property type="entry name" value="Nucleotide-diphossugar_trans"/>
</dbReference>
<accession>A0A934RKJ9</accession>
<dbReference type="GO" id="GO:0016757">
    <property type="term" value="F:glycosyltransferase activity"/>
    <property type="evidence" value="ECO:0007669"/>
    <property type="project" value="UniProtKB-KW"/>
</dbReference>
<dbReference type="PANTHER" id="PTHR43179:SF12">
    <property type="entry name" value="GALACTOFURANOSYLTRANSFERASE GLFT2"/>
    <property type="match status" value="1"/>
</dbReference>
<keyword evidence="7" id="KW-1185">Reference proteome</keyword>
<feature type="region of interest" description="Disordered" evidence="4">
    <location>
        <begin position="286"/>
        <end position="313"/>
    </location>
</feature>
<evidence type="ECO:0000256" key="4">
    <source>
        <dbReference type="SAM" id="MobiDB-lite"/>
    </source>
</evidence>
<keyword evidence="3" id="KW-0808">Transferase</keyword>
<evidence type="ECO:0000256" key="1">
    <source>
        <dbReference type="ARBA" id="ARBA00006739"/>
    </source>
</evidence>